<name>A0A285U675_9BACL</name>
<dbReference type="InterPro" id="IPR013094">
    <property type="entry name" value="AB_hydrolase_3"/>
</dbReference>
<gene>
    <name evidence="3" type="ORF">SAMN05877842_103148</name>
</gene>
<evidence type="ECO:0000313" key="4">
    <source>
        <dbReference type="Proteomes" id="UP000219252"/>
    </source>
</evidence>
<feature type="domain" description="Alpha/beta hydrolase fold-3" evidence="2">
    <location>
        <begin position="66"/>
        <end position="268"/>
    </location>
</feature>
<dbReference type="PANTHER" id="PTHR48081:SF8">
    <property type="entry name" value="ALPHA_BETA HYDROLASE FOLD-3 DOMAIN-CONTAINING PROTEIN-RELATED"/>
    <property type="match status" value="1"/>
</dbReference>
<dbReference type="InterPro" id="IPR029058">
    <property type="entry name" value="AB_hydrolase_fold"/>
</dbReference>
<proteinExistence type="predicted"/>
<dbReference type="EMBL" id="OBQC01000003">
    <property type="protein sequence ID" value="SOC37332.1"/>
    <property type="molecule type" value="Genomic_DNA"/>
</dbReference>
<dbReference type="Gene3D" id="3.40.50.1820">
    <property type="entry name" value="alpha/beta hydrolase"/>
    <property type="match status" value="1"/>
</dbReference>
<reference evidence="4" key="1">
    <citation type="submission" date="2017-08" db="EMBL/GenBank/DDBJ databases">
        <authorList>
            <person name="Varghese N."/>
            <person name="Submissions S."/>
        </authorList>
    </citation>
    <scope>NUCLEOTIDE SEQUENCE [LARGE SCALE GENOMIC DNA]</scope>
    <source>
        <strain evidence="4">JC23</strain>
    </source>
</reference>
<dbReference type="SUPFAM" id="SSF53474">
    <property type="entry name" value="alpha/beta-Hydrolases"/>
    <property type="match status" value="1"/>
</dbReference>
<evidence type="ECO:0000313" key="3">
    <source>
        <dbReference type="EMBL" id="SOC37332.1"/>
    </source>
</evidence>
<protein>
    <submittedName>
        <fullName evidence="3">Acetyl esterase</fullName>
    </submittedName>
</protein>
<dbReference type="InterPro" id="IPR050300">
    <property type="entry name" value="GDXG_lipolytic_enzyme"/>
</dbReference>
<dbReference type="Proteomes" id="UP000219252">
    <property type="component" value="Unassembled WGS sequence"/>
</dbReference>
<dbReference type="OrthoDB" id="9815425at2"/>
<keyword evidence="4" id="KW-1185">Reference proteome</keyword>
<evidence type="ECO:0000259" key="2">
    <source>
        <dbReference type="Pfam" id="PF07859"/>
    </source>
</evidence>
<evidence type="ECO:0000256" key="1">
    <source>
        <dbReference type="ARBA" id="ARBA00022801"/>
    </source>
</evidence>
<organism evidence="3 4">
    <name type="scientific">Ureibacillus acetophenoni</name>
    <dbReference type="NCBI Taxonomy" id="614649"/>
    <lineage>
        <taxon>Bacteria</taxon>
        <taxon>Bacillati</taxon>
        <taxon>Bacillota</taxon>
        <taxon>Bacilli</taxon>
        <taxon>Bacillales</taxon>
        <taxon>Caryophanaceae</taxon>
        <taxon>Ureibacillus</taxon>
    </lineage>
</organism>
<dbReference type="RefSeq" id="WP_097148789.1">
    <property type="nucleotide sequence ID" value="NZ_OBQC01000003.1"/>
</dbReference>
<keyword evidence="1" id="KW-0378">Hydrolase</keyword>
<accession>A0A285U675</accession>
<dbReference type="AlphaFoldDB" id="A0A285U675"/>
<dbReference type="Pfam" id="PF07859">
    <property type="entry name" value="Abhydrolase_3"/>
    <property type="match status" value="1"/>
</dbReference>
<sequence length="297" mass="33796">MPIHSYILKYFDEHTNERTDGIKQENPPQERRPTIHQIEDQIIKLNGYQLPIRIYTPTPQEHYSLLVFFHEGRFMNGNLEASDVACRMIASFSGHKLIAIDYPASLNSAVDTFDKCYEATKWISQQADTFNGKVSDISIAGGSIGGTIATLLSIEAIKRNDFTLQKQILFYPITDFNEQIEDSHFLSRKMYNGKYGIDINNLKGLMNSNLESPLNADEKILSNMPNTLIYTAEYDPFSDEAEEYAEKIQSAGGEVKLVRFDGNIHGFMQSFPGSPDYMRGFELTTEFLINEEKEVLT</sequence>
<dbReference type="PANTHER" id="PTHR48081">
    <property type="entry name" value="AB HYDROLASE SUPERFAMILY PROTEIN C4A8.06C"/>
    <property type="match status" value="1"/>
</dbReference>
<dbReference type="GO" id="GO:0016787">
    <property type="term" value="F:hydrolase activity"/>
    <property type="evidence" value="ECO:0007669"/>
    <property type="project" value="UniProtKB-KW"/>
</dbReference>